<evidence type="ECO:0000256" key="3">
    <source>
        <dbReference type="ARBA" id="ARBA00023163"/>
    </source>
</evidence>
<gene>
    <name evidence="6" type="ORF">MMUR_39360</name>
</gene>
<dbReference type="SUPFAM" id="SSF55781">
    <property type="entry name" value="GAF domain-like"/>
    <property type="match status" value="1"/>
</dbReference>
<dbReference type="InterPro" id="IPR005471">
    <property type="entry name" value="Tscrpt_reg_IclR_N"/>
</dbReference>
<dbReference type="InterPro" id="IPR036388">
    <property type="entry name" value="WH-like_DNA-bd_sf"/>
</dbReference>
<dbReference type="SMART" id="SM00346">
    <property type="entry name" value="HTH_ICLR"/>
    <property type="match status" value="1"/>
</dbReference>
<dbReference type="Proteomes" id="UP000465241">
    <property type="component" value="Unassembled WGS sequence"/>
</dbReference>
<organism evidence="6 7">
    <name type="scientific">Mycolicibacterium murale</name>
    <dbReference type="NCBI Taxonomy" id="182220"/>
    <lineage>
        <taxon>Bacteria</taxon>
        <taxon>Bacillati</taxon>
        <taxon>Actinomycetota</taxon>
        <taxon>Actinomycetes</taxon>
        <taxon>Mycobacteriales</taxon>
        <taxon>Mycobacteriaceae</taxon>
        <taxon>Mycolicibacterium</taxon>
    </lineage>
</organism>
<dbReference type="Gene3D" id="1.10.10.10">
    <property type="entry name" value="Winged helix-like DNA-binding domain superfamily/Winged helix DNA-binding domain"/>
    <property type="match status" value="1"/>
</dbReference>
<dbReference type="PANTHER" id="PTHR30136:SF35">
    <property type="entry name" value="HTH-TYPE TRANSCRIPTIONAL REGULATOR RV1719"/>
    <property type="match status" value="1"/>
</dbReference>
<dbReference type="PANTHER" id="PTHR30136">
    <property type="entry name" value="HELIX-TURN-HELIX TRANSCRIPTIONAL REGULATOR, ICLR FAMILY"/>
    <property type="match status" value="1"/>
</dbReference>
<dbReference type="GO" id="GO:0003677">
    <property type="term" value="F:DNA binding"/>
    <property type="evidence" value="ECO:0007669"/>
    <property type="project" value="UniProtKB-KW"/>
</dbReference>
<dbReference type="InterPro" id="IPR050707">
    <property type="entry name" value="HTH_MetabolicPath_Reg"/>
</dbReference>
<dbReference type="AlphaFoldDB" id="A0A7I9WR25"/>
<evidence type="ECO:0000259" key="4">
    <source>
        <dbReference type="PROSITE" id="PS51077"/>
    </source>
</evidence>
<protein>
    <submittedName>
        <fullName evidence="6">IclR family transcriptional regulator</fullName>
    </submittedName>
</protein>
<dbReference type="PROSITE" id="PS51077">
    <property type="entry name" value="HTH_ICLR"/>
    <property type="match status" value="1"/>
</dbReference>
<reference evidence="6 7" key="1">
    <citation type="journal article" date="2019" name="Emerg. Microbes Infect.">
        <title>Comprehensive subspecies identification of 175 nontuberculous mycobacteria species based on 7547 genomic profiles.</title>
        <authorList>
            <person name="Matsumoto Y."/>
            <person name="Kinjo T."/>
            <person name="Motooka D."/>
            <person name="Nabeya D."/>
            <person name="Jung N."/>
            <person name="Uechi K."/>
            <person name="Horii T."/>
            <person name="Iida T."/>
            <person name="Fujita J."/>
            <person name="Nakamura S."/>
        </authorList>
    </citation>
    <scope>NUCLEOTIDE SEQUENCE [LARGE SCALE GENOMIC DNA]</scope>
    <source>
        <strain evidence="6 7">JCM 13392</strain>
    </source>
</reference>
<feature type="domain" description="IclR-ED" evidence="5">
    <location>
        <begin position="63"/>
        <end position="242"/>
    </location>
</feature>
<proteinExistence type="predicted"/>
<keyword evidence="1" id="KW-0805">Transcription regulation</keyword>
<keyword evidence="7" id="KW-1185">Reference proteome</keyword>
<evidence type="ECO:0000259" key="5">
    <source>
        <dbReference type="PROSITE" id="PS51078"/>
    </source>
</evidence>
<dbReference type="Gene3D" id="3.30.450.40">
    <property type="match status" value="1"/>
</dbReference>
<dbReference type="PROSITE" id="PS51078">
    <property type="entry name" value="ICLR_ED"/>
    <property type="match status" value="1"/>
</dbReference>
<dbReference type="InterPro" id="IPR036390">
    <property type="entry name" value="WH_DNA-bd_sf"/>
</dbReference>
<evidence type="ECO:0000256" key="1">
    <source>
        <dbReference type="ARBA" id="ARBA00023015"/>
    </source>
</evidence>
<evidence type="ECO:0000313" key="7">
    <source>
        <dbReference type="Proteomes" id="UP000465241"/>
    </source>
</evidence>
<feature type="domain" description="HTH iclR-type" evidence="4">
    <location>
        <begin position="9"/>
        <end position="69"/>
    </location>
</feature>
<accession>A0A7I9WR25</accession>
<dbReference type="Pfam" id="PF01614">
    <property type="entry name" value="IclR_C"/>
    <property type="match status" value="1"/>
</dbReference>
<evidence type="ECO:0000313" key="6">
    <source>
        <dbReference type="EMBL" id="GFG59800.1"/>
    </source>
</evidence>
<name>A0A7I9WR25_9MYCO</name>
<sequence length="242" mass="26009">MADTPAREHRTASRVTTILEIVAASPAGVRLSELAVQLDAPKPSVFGLAKGLVATGYLLEDEGTYRLGPALDTLIAPSRPDLTELTRPVLQSLRHQFNETVMLGTRVGASLVYVATAESDQPIKYTAPLRHRRPLYPPSAGKVLLAFWSEHRRDAYLQSLFTDADALANARHDLDTVRRDGVSFNRGETLPDVSAVARPLRVGDRVVAAIAVAGPTSRVTPQFDAIAAALVDAAAAAQRRIS</sequence>
<evidence type="ECO:0000256" key="2">
    <source>
        <dbReference type="ARBA" id="ARBA00023125"/>
    </source>
</evidence>
<dbReference type="GO" id="GO:0003700">
    <property type="term" value="F:DNA-binding transcription factor activity"/>
    <property type="evidence" value="ECO:0007669"/>
    <property type="project" value="TreeGrafter"/>
</dbReference>
<keyword evidence="3" id="KW-0804">Transcription</keyword>
<dbReference type="InterPro" id="IPR014757">
    <property type="entry name" value="Tscrpt_reg_IclR_C"/>
</dbReference>
<dbReference type="InterPro" id="IPR029016">
    <property type="entry name" value="GAF-like_dom_sf"/>
</dbReference>
<comment type="caution">
    <text evidence="6">The sequence shown here is derived from an EMBL/GenBank/DDBJ whole genome shotgun (WGS) entry which is preliminary data.</text>
</comment>
<dbReference type="SUPFAM" id="SSF46785">
    <property type="entry name" value="Winged helix' DNA-binding domain"/>
    <property type="match status" value="1"/>
</dbReference>
<dbReference type="Pfam" id="PF09339">
    <property type="entry name" value="HTH_IclR"/>
    <property type="match status" value="1"/>
</dbReference>
<dbReference type="EMBL" id="BLKT01000003">
    <property type="protein sequence ID" value="GFG59800.1"/>
    <property type="molecule type" value="Genomic_DNA"/>
</dbReference>
<dbReference type="GO" id="GO:0045892">
    <property type="term" value="P:negative regulation of DNA-templated transcription"/>
    <property type="evidence" value="ECO:0007669"/>
    <property type="project" value="TreeGrafter"/>
</dbReference>
<keyword evidence="2" id="KW-0238">DNA-binding</keyword>